<dbReference type="STRING" id="1111735.GCA_000428045_01098"/>
<dbReference type="SUPFAM" id="SSF52402">
    <property type="entry name" value="Adenine nucleotide alpha hydrolases-like"/>
    <property type="match status" value="2"/>
</dbReference>
<proteinExistence type="inferred from homology"/>
<protein>
    <submittedName>
        <fullName evidence="6">Universal stress protein</fullName>
    </submittedName>
</protein>
<comment type="caution">
    <text evidence="6">The sequence shown here is derived from an EMBL/GenBank/DDBJ whole genome shotgun (WGS) entry which is preliminary data.</text>
</comment>
<evidence type="ECO:0000256" key="1">
    <source>
        <dbReference type="ARBA" id="ARBA00004496"/>
    </source>
</evidence>
<organism evidence="6 7">
    <name type="scientific">Sedimenticola selenatireducens</name>
    <dbReference type="NCBI Taxonomy" id="191960"/>
    <lineage>
        <taxon>Bacteria</taxon>
        <taxon>Pseudomonadati</taxon>
        <taxon>Pseudomonadota</taxon>
        <taxon>Gammaproteobacteria</taxon>
        <taxon>Chromatiales</taxon>
        <taxon>Sedimenticolaceae</taxon>
        <taxon>Sedimenticola</taxon>
    </lineage>
</organism>
<comment type="similarity">
    <text evidence="2">Belongs to the universal stress protein A family.</text>
</comment>
<dbReference type="Proteomes" id="UP000235015">
    <property type="component" value="Unassembled WGS sequence"/>
</dbReference>
<dbReference type="Pfam" id="PF00582">
    <property type="entry name" value="Usp"/>
    <property type="match status" value="1"/>
</dbReference>
<dbReference type="InterPro" id="IPR006016">
    <property type="entry name" value="UspA"/>
</dbReference>
<sequence length="269" mass="29228">MTTKQSVGYHSIVALFSPSETRQPATIRAANVAAKLHSQVTLAHIAETSEAADNERINELTAEHSEIVQTKRAQGSLLEIVRLADEVSGDLIVLDSGLYGQLQPLLQESSETACDHGECDALVVHNTTDADDENVVDYRHIVVAADLNDQGLMTIYKAVRMAKRYNARLTLLNVVDNFADDKEKASAAKNLRLRGLEAFTSIIEGLKVEKEVVVTSESVDQAVSAYSAQQQSDLVVIGSHRFHGLCVLLGSTAKHVIENGNCDVLVVHE</sequence>
<comment type="subcellular location">
    <subcellularLocation>
        <location evidence="1">Cytoplasm</location>
    </subcellularLocation>
</comment>
<name>A0A2N6CYS4_9GAMM</name>
<dbReference type="RefSeq" id="WP_029133803.1">
    <property type="nucleotide sequence ID" value="NZ_PKUN01000005.1"/>
</dbReference>
<reference evidence="6 7" key="1">
    <citation type="submission" date="2017-11" db="EMBL/GenBank/DDBJ databases">
        <title>Genome-resolved metagenomics identifies genetic mobility, metabolic interactions, and unexpected diversity in perchlorate-reducing communities.</title>
        <authorList>
            <person name="Barnum T.P."/>
            <person name="Figueroa I.A."/>
            <person name="Carlstrom C.I."/>
            <person name="Lucas L.N."/>
            <person name="Engelbrektson A.L."/>
            <person name="Coates J.D."/>
        </authorList>
    </citation>
    <scope>NUCLEOTIDE SEQUENCE [LARGE SCALE GENOMIC DNA]</scope>
    <source>
        <strain evidence="6">BM301</strain>
    </source>
</reference>
<dbReference type="PANTHER" id="PTHR46268">
    <property type="entry name" value="STRESS RESPONSE PROTEIN NHAX"/>
    <property type="match status" value="1"/>
</dbReference>
<dbReference type="GO" id="GO:0005737">
    <property type="term" value="C:cytoplasm"/>
    <property type="evidence" value="ECO:0007669"/>
    <property type="project" value="UniProtKB-SubCell"/>
</dbReference>
<gene>
    <name evidence="6" type="ORF">C0630_06540</name>
</gene>
<dbReference type="InterPro" id="IPR014729">
    <property type="entry name" value="Rossmann-like_a/b/a_fold"/>
</dbReference>
<dbReference type="CDD" id="cd00293">
    <property type="entry name" value="USP-like"/>
    <property type="match status" value="1"/>
</dbReference>
<evidence type="ECO:0000313" key="6">
    <source>
        <dbReference type="EMBL" id="PLX62481.1"/>
    </source>
</evidence>
<evidence type="ECO:0000313" key="7">
    <source>
        <dbReference type="Proteomes" id="UP000235015"/>
    </source>
</evidence>
<evidence type="ECO:0000259" key="5">
    <source>
        <dbReference type="Pfam" id="PF00582"/>
    </source>
</evidence>
<evidence type="ECO:0000256" key="4">
    <source>
        <dbReference type="ARBA" id="ARBA00022490"/>
    </source>
</evidence>
<dbReference type="PANTHER" id="PTHR46268:SF23">
    <property type="entry name" value="UNIVERSAL STRESS PROTEIN A-RELATED"/>
    <property type="match status" value="1"/>
</dbReference>
<dbReference type="InterPro" id="IPR006015">
    <property type="entry name" value="Universal_stress_UspA"/>
</dbReference>
<dbReference type="EMBL" id="PKUN01000005">
    <property type="protein sequence ID" value="PLX62481.1"/>
    <property type="molecule type" value="Genomic_DNA"/>
</dbReference>
<dbReference type="AlphaFoldDB" id="A0A2N6CYS4"/>
<evidence type="ECO:0000256" key="3">
    <source>
        <dbReference type="ARBA" id="ARBA00011738"/>
    </source>
</evidence>
<keyword evidence="4" id="KW-0963">Cytoplasm</keyword>
<dbReference type="Gene3D" id="3.40.50.620">
    <property type="entry name" value="HUPs"/>
    <property type="match status" value="2"/>
</dbReference>
<feature type="domain" description="UspA" evidence="5">
    <location>
        <begin position="138"/>
        <end position="268"/>
    </location>
</feature>
<accession>A0A2N6CYS4</accession>
<evidence type="ECO:0000256" key="2">
    <source>
        <dbReference type="ARBA" id="ARBA00008791"/>
    </source>
</evidence>
<comment type="subunit">
    <text evidence="3">Homodimer.</text>
</comment>
<dbReference type="PRINTS" id="PR01438">
    <property type="entry name" value="UNVRSLSTRESS"/>
</dbReference>